<keyword evidence="8" id="KW-1185">Reference proteome</keyword>
<evidence type="ECO:0000256" key="5">
    <source>
        <dbReference type="ARBA" id="ARBA00023136"/>
    </source>
</evidence>
<feature type="transmembrane region" description="Helical" evidence="6">
    <location>
        <begin position="120"/>
        <end position="142"/>
    </location>
</feature>
<evidence type="ECO:0000313" key="7">
    <source>
        <dbReference type="EMBL" id="MFD2699784.1"/>
    </source>
</evidence>
<dbReference type="InterPro" id="IPR003740">
    <property type="entry name" value="YitT"/>
</dbReference>
<keyword evidence="4 6" id="KW-1133">Transmembrane helix</keyword>
<keyword evidence="2" id="KW-1003">Cell membrane</keyword>
<feature type="transmembrane region" description="Helical" evidence="6">
    <location>
        <begin position="68"/>
        <end position="88"/>
    </location>
</feature>
<organism evidence="7 8">
    <name type="scientific">Paenibacillus shunpengii</name>
    <dbReference type="NCBI Taxonomy" id="2054424"/>
    <lineage>
        <taxon>Bacteria</taxon>
        <taxon>Bacillati</taxon>
        <taxon>Bacillota</taxon>
        <taxon>Bacilli</taxon>
        <taxon>Bacillales</taxon>
        <taxon>Paenibacillaceae</taxon>
        <taxon>Paenibacillus</taxon>
    </lineage>
</organism>
<feature type="transmembrane region" description="Helical" evidence="6">
    <location>
        <begin position="170"/>
        <end position="187"/>
    </location>
</feature>
<sequence>MNQPPHSTRPIHVGSKVSRQPHRVWLKKLLLVTLGSILASIGLELFLHPNQLIVGGVTGISAMFAYQMEMRLGLFLFLFNLPFILFSYGRVHKQFAIVTVLGLTVFSLSALMLHPLPAVLTHPLAAAILGGLFLGLGIGLVLSNGGTLDTLAVNHISSNLSGGKRSKIKLERIIMVMNLLVLTGAGIKFGAQQAMYSILAYLIAVEAVHFAMRGFTFNRRVYIISTQPYELQKSIRARLLREPELSPLERTNEKDWSQLPALYYTIHVFETRQLKAIVRSVDPHATVVFDMDEPNS</sequence>
<dbReference type="EMBL" id="JBHUMJ010000002">
    <property type="protein sequence ID" value="MFD2699784.1"/>
    <property type="molecule type" value="Genomic_DNA"/>
</dbReference>
<keyword evidence="3 6" id="KW-0812">Transmembrane</keyword>
<gene>
    <name evidence="7" type="ORF">ACFSVM_04835</name>
</gene>
<evidence type="ECO:0000256" key="6">
    <source>
        <dbReference type="SAM" id="Phobius"/>
    </source>
</evidence>
<dbReference type="Proteomes" id="UP001597540">
    <property type="component" value="Unassembled WGS sequence"/>
</dbReference>
<dbReference type="Pfam" id="PF02588">
    <property type="entry name" value="YitT_membrane"/>
    <property type="match status" value="1"/>
</dbReference>
<name>A0ABW5SKE5_9BACL</name>
<feature type="transmembrane region" description="Helical" evidence="6">
    <location>
        <begin position="29"/>
        <end position="48"/>
    </location>
</feature>
<evidence type="ECO:0000256" key="1">
    <source>
        <dbReference type="ARBA" id="ARBA00004651"/>
    </source>
</evidence>
<accession>A0ABW5SKE5</accession>
<comment type="caution">
    <text evidence="7">The sequence shown here is derived from an EMBL/GenBank/DDBJ whole genome shotgun (WGS) entry which is preliminary data.</text>
</comment>
<keyword evidence="5 6" id="KW-0472">Membrane</keyword>
<evidence type="ECO:0000256" key="3">
    <source>
        <dbReference type="ARBA" id="ARBA00022692"/>
    </source>
</evidence>
<feature type="transmembrane region" description="Helical" evidence="6">
    <location>
        <begin position="193"/>
        <end position="212"/>
    </location>
</feature>
<proteinExistence type="predicted"/>
<dbReference type="PANTHER" id="PTHR33545">
    <property type="entry name" value="UPF0750 MEMBRANE PROTEIN YITT-RELATED"/>
    <property type="match status" value="1"/>
</dbReference>
<evidence type="ECO:0000256" key="4">
    <source>
        <dbReference type="ARBA" id="ARBA00022989"/>
    </source>
</evidence>
<evidence type="ECO:0000256" key="2">
    <source>
        <dbReference type="ARBA" id="ARBA00022475"/>
    </source>
</evidence>
<dbReference type="RefSeq" id="WP_379260693.1">
    <property type="nucleotide sequence ID" value="NZ_JBHUMJ010000002.1"/>
</dbReference>
<feature type="transmembrane region" description="Helical" evidence="6">
    <location>
        <begin position="95"/>
        <end position="114"/>
    </location>
</feature>
<evidence type="ECO:0000313" key="8">
    <source>
        <dbReference type="Proteomes" id="UP001597540"/>
    </source>
</evidence>
<protein>
    <submittedName>
        <fullName evidence="7">YitT family protein</fullName>
    </submittedName>
</protein>
<comment type="subcellular location">
    <subcellularLocation>
        <location evidence="1">Cell membrane</location>
        <topology evidence="1">Multi-pass membrane protein</topology>
    </subcellularLocation>
</comment>
<dbReference type="PIRSF" id="PIRSF006483">
    <property type="entry name" value="Membrane_protein_YitT"/>
    <property type="match status" value="1"/>
</dbReference>
<dbReference type="PANTHER" id="PTHR33545:SF3">
    <property type="entry name" value="UPF0750 MEMBRANE PROTEIN YQFU"/>
    <property type="match status" value="1"/>
</dbReference>
<dbReference type="InterPro" id="IPR051461">
    <property type="entry name" value="UPF0750_membrane"/>
</dbReference>
<reference evidence="8" key="1">
    <citation type="journal article" date="2019" name="Int. J. Syst. Evol. Microbiol.">
        <title>The Global Catalogue of Microorganisms (GCM) 10K type strain sequencing project: providing services to taxonomists for standard genome sequencing and annotation.</title>
        <authorList>
            <consortium name="The Broad Institute Genomics Platform"/>
            <consortium name="The Broad Institute Genome Sequencing Center for Infectious Disease"/>
            <person name="Wu L."/>
            <person name="Ma J."/>
        </authorList>
    </citation>
    <scope>NUCLEOTIDE SEQUENCE [LARGE SCALE GENOMIC DNA]</scope>
    <source>
        <strain evidence="8">KCTC 33849</strain>
    </source>
</reference>